<feature type="chain" id="PRO_5047318123" evidence="2">
    <location>
        <begin position="41"/>
        <end position="173"/>
    </location>
</feature>
<dbReference type="Proteomes" id="UP001499986">
    <property type="component" value="Unassembled WGS sequence"/>
</dbReference>
<proteinExistence type="predicted"/>
<gene>
    <name evidence="3" type="ORF">GCM10010255_61950</name>
</gene>
<sequence>MGGRHSTRGLLIVTGAARPSHLRRQLLAAAAAAITFLATAAASASSAAPTSDFHSCPAFYAGLLEHANYKGTRVSFSNKCSKGQVSVPANMRDKASSAYMSRQTGGLRVSLTDTLDGTHIRKGITIGEEIRCPTENPRQAADERQHRRRVVQLRSRPVPVDPRLRRSRVTSAG</sequence>
<protein>
    <submittedName>
        <fullName evidence="3">Uncharacterized protein</fullName>
    </submittedName>
</protein>
<evidence type="ECO:0000313" key="3">
    <source>
        <dbReference type="EMBL" id="GAA2415390.1"/>
    </source>
</evidence>
<evidence type="ECO:0000313" key="4">
    <source>
        <dbReference type="Proteomes" id="UP001499986"/>
    </source>
</evidence>
<evidence type="ECO:0000256" key="2">
    <source>
        <dbReference type="SAM" id="SignalP"/>
    </source>
</evidence>
<reference evidence="3 4" key="1">
    <citation type="journal article" date="2019" name="Int. J. Syst. Evol. Microbiol.">
        <title>The Global Catalogue of Microorganisms (GCM) 10K type strain sequencing project: providing services to taxonomists for standard genome sequencing and annotation.</title>
        <authorList>
            <consortium name="The Broad Institute Genomics Platform"/>
            <consortium name="The Broad Institute Genome Sequencing Center for Infectious Disease"/>
            <person name="Wu L."/>
            <person name="Ma J."/>
        </authorList>
    </citation>
    <scope>NUCLEOTIDE SEQUENCE [LARGE SCALE GENOMIC DNA]</scope>
    <source>
        <strain evidence="3 4">JCM 4358</strain>
    </source>
</reference>
<feature type="signal peptide" evidence="2">
    <location>
        <begin position="1"/>
        <end position="40"/>
    </location>
</feature>
<keyword evidence="4" id="KW-1185">Reference proteome</keyword>
<name>A0ABN3IVS3_9ACTN</name>
<organism evidence="3 4">
    <name type="scientific">Streptomyces coeruleofuscus</name>
    <dbReference type="NCBI Taxonomy" id="66879"/>
    <lineage>
        <taxon>Bacteria</taxon>
        <taxon>Bacillati</taxon>
        <taxon>Actinomycetota</taxon>
        <taxon>Actinomycetes</taxon>
        <taxon>Kitasatosporales</taxon>
        <taxon>Streptomycetaceae</taxon>
        <taxon>Streptomyces</taxon>
    </lineage>
</organism>
<accession>A0ABN3IVS3</accession>
<keyword evidence="2" id="KW-0732">Signal</keyword>
<dbReference type="EMBL" id="BAAASE010000009">
    <property type="protein sequence ID" value="GAA2415390.1"/>
    <property type="molecule type" value="Genomic_DNA"/>
</dbReference>
<comment type="caution">
    <text evidence="3">The sequence shown here is derived from an EMBL/GenBank/DDBJ whole genome shotgun (WGS) entry which is preliminary data.</text>
</comment>
<feature type="region of interest" description="Disordered" evidence="1">
    <location>
        <begin position="154"/>
        <end position="173"/>
    </location>
</feature>
<evidence type="ECO:0000256" key="1">
    <source>
        <dbReference type="SAM" id="MobiDB-lite"/>
    </source>
</evidence>